<dbReference type="InterPro" id="IPR000253">
    <property type="entry name" value="FHA_dom"/>
</dbReference>
<feature type="compositionally biased region" description="Low complexity" evidence="12">
    <location>
        <begin position="1452"/>
        <end position="1468"/>
    </location>
</feature>
<feature type="coiled-coil region" evidence="11">
    <location>
        <begin position="597"/>
        <end position="629"/>
    </location>
</feature>
<name>A0A336LJ66_CULSO</name>
<keyword evidence="7 11" id="KW-0175">Coiled coil</keyword>
<evidence type="ECO:0000256" key="10">
    <source>
        <dbReference type="PROSITE-ProRule" id="PRU00283"/>
    </source>
</evidence>
<dbReference type="FunFam" id="3.40.850.10:FF:000010">
    <property type="entry name" value="Kinesin family member 13A"/>
    <property type="match status" value="1"/>
</dbReference>
<evidence type="ECO:0000313" key="15">
    <source>
        <dbReference type="EMBL" id="SSX13722.1"/>
    </source>
</evidence>
<dbReference type="InterPro" id="IPR027417">
    <property type="entry name" value="P-loop_NTPase"/>
</dbReference>
<evidence type="ECO:0000256" key="9">
    <source>
        <dbReference type="ARBA" id="ARBA00023212"/>
    </source>
</evidence>
<dbReference type="InterPro" id="IPR019821">
    <property type="entry name" value="Kinesin_motor_CS"/>
</dbReference>
<dbReference type="GO" id="GO:0005524">
    <property type="term" value="F:ATP binding"/>
    <property type="evidence" value="ECO:0007669"/>
    <property type="project" value="UniProtKB-UniRule"/>
</dbReference>
<dbReference type="InterPro" id="IPR022140">
    <property type="entry name" value="Kinesin-like_KIF1-typ"/>
</dbReference>
<accession>A0A336LJ66</accession>
<keyword evidence="2" id="KW-0963">Cytoplasm</keyword>
<evidence type="ECO:0000259" key="13">
    <source>
        <dbReference type="PROSITE" id="PS50067"/>
    </source>
</evidence>
<dbReference type="PROSITE" id="PS50245">
    <property type="entry name" value="CAP_GLY_2"/>
    <property type="match status" value="1"/>
</dbReference>
<evidence type="ECO:0000256" key="11">
    <source>
        <dbReference type="SAM" id="Coils"/>
    </source>
</evidence>
<gene>
    <name evidence="15" type="primary">CSON005973</name>
</gene>
<dbReference type="Pfam" id="PF00225">
    <property type="entry name" value="Kinesin"/>
    <property type="match status" value="1"/>
</dbReference>
<dbReference type="Gene3D" id="2.30.30.190">
    <property type="entry name" value="CAP Gly-rich-like domain"/>
    <property type="match status" value="1"/>
</dbReference>
<dbReference type="CDD" id="cd01365">
    <property type="entry name" value="KISc_KIF1A_KIF1B"/>
    <property type="match status" value="1"/>
</dbReference>
<dbReference type="Pfam" id="PF16183">
    <property type="entry name" value="Kinesin_assoc"/>
    <property type="match status" value="2"/>
</dbReference>
<dbReference type="Pfam" id="PF12423">
    <property type="entry name" value="KIF1B"/>
    <property type="match status" value="1"/>
</dbReference>
<evidence type="ECO:0000256" key="12">
    <source>
        <dbReference type="SAM" id="MobiDB-lite"/>
    </source>
</evidence>
<keyword evidence="5 10" id="KW-0547">Nucleotide-binding</keyword>
<keyword evidence="6 10" id="KW-0067">ATP-binding</keyword>
<dbReference type="SUPFAM" id="SSF49879">
    <property type="entry name" value="SMAD/FHA domain"/>
    <property type="match status" value="1"/>
</dbReference>
<evidence type="ECO:0000256" key="1">
    <source>
        <dbReference type="ARBA" id="ARBA00004245"/>
    </source>
</evidence>
<dbReference type="FunFam" id="2.60.200.20:FF:000002">
    <property type="entry name" value="Kinesin family member 13A"/>
    <property type="match status" value="1"/>
</dbReference>
<dbReference type="SMART" id="SM00240">
    <property type="entry name" value="FHA"/>
    <property type="match status" value="1"/>
</dbReference>
<feature type="binding site" evidence="10">
    <location>
        <begin position="106"/>
        <end position="113"/>
    </location>
    <ligand>
        <name>ATP</name>
        <dbReference type="ChEBI" id="CHEBI:30616"/>
    </ligand>
</feature>
<dbReference type="Pfam" id="PF00498">
    <property type="entry name" value="FHA"/>
    <property type="match status" value="1"/>
</dbReference>
<reference evidence="15" key="1">
    <citation type="submission" date="2018-04" db="EMBL/GenBank/DDBJ databases">
        <authorList>
            <person name="Go L.Y."/>
            <person name="Mitchell J.A."/>
        </authorList>
    </citation>
    <scope>NUCLEOTIDE SEQUENCE</scope>
    <source>
        <tissue evidence="15">Whole organism</tissue>
    </source>
</reference>
<evidence type="ECO:0000256" key="2">
    <source>
        <dbReference type="ARBA" id="ARBA00022490"/>
    </source>
</evidence>
<feature type="region of interest" description="Disordered" evidence="12">
    <location>
        <begin position="1651"/>
        <end position="1682"/>
    </location>
</feature>
<dbReference type="FunFam" id="2.30.30.190:FF:000014">
    <property type="entry name" value="Uncharacterized protein, isoform E"/>
    <property type="match status" value="1"/>
</dbReference>
<evidence type="ECO:0000256" key="3">
    <source>
        <dbReference type="ARBA" id="ARBA00022553"/>
    </source>
</evidence>
<dbReference type="GO" id="GO:0003777">
    <property type="term" value="F:microtubule motor activity"/>
    <property type="evidence" value="ECO:0007669"/>
    <property type="project" value="InterPro"/>
</dbReference>
<dbReference type="PROSITE" id="PS00411">
    <property type="entry name" value="KINESIN_MOTOR_1"/>
    <property type="match status" value="1"/>
</dbReference>
<dbReference type="EMBL" id="UFQT01002298">
    <property type="protein sequence ID" value="SSX33143.1"/>
    <property type="molecule type" value="Genomic_DNA"/>
</dbReference>
<dbReference type="GO" id="GO:0005737">
    <property type="term" value="C:cytoplasm"/>
    <property type="evidence" value="ECO:0007669"/>
    <property type="project" value="UniProtKB-ARBA"/>
</dbReference>
<dbReference type="Gene3D" id="3.40.850.10">
    <property type="entry name" value="Kinesin motor domain"/>
    <property type="match status" value="1"/>
</dbReference>
<dbReference type="EMBL" id="UFQS01002298">
    <property type="protein sequence ID" value="SSX13722.1"/>
    <property type="molecule type" value="Genomic_DNA"/>
</dbReference>
<dbReference type="PANTHER" id="PTHR47117">
    <property type="entry name" value="STAR-RELATED LIPID TRANSFER PROTEIN 9"/>
    <property type="match status" value="1"/>
</dbReference>
<evidence type="ECO:0000256" key="8">
    <source>
        <dbReference type="ARBA" id="ARBA00023175"/>
    </source>
</evidence>
<dbReference type="InterPro" id="IPR036961">
    <property type="entry name" value="Kinesin_motor_dom_sf"/>
</dbReference>
<dbReference type="Gene3D" id="6.10.250.2520">
    <property type="match status" value="1"/>
</dbReference>
<dbReference type="PROSITE" id="PS50067">
    <property type="entry name" value="KINESIN_MOTOR_2"/>
    <property type="match status" value="1"/>
</dbReference>
<evidence type="ECO:0000256" key="7">
    <source>
        <dbReference type="ARBA" id="ARBA00023054"/>
    </source>
</evidence>
<dbReference type="GO" id="GO:0007018">
    <property type="term" value="P:microtubule-based movement"/>
    <property type="evidence" value="ECO:0007669"/>
    <property type="project" value="InterPro"/>
</dbReference>
<dbReference type="CDD" id="cd22706">
    <property type="entry name" value="FHA_KIF13"/>
    <property type="match status" value="1"/>
</dbReference>
<dbReference type="InterPro" id="IPR022164">
    <property type="entry name" value="Kinesin-like"/>
</dbReference>
<comment type="similarity">
    <text evidence="10">Belongs to the TRAFAC class myosin-kinesin ATPase superfamily. Kinesin family.</text>
</comment>
<feature type="compositionally biased region" description="Acidic residues" evidence="12">
    <location>
        <begin position="1529"/>
        <end position="1545"/>
    </location>
</feature>
<sequence>MDSHQKSNQNRCMVCARVRPFSRKELEMGTENVVEMQENQTILHNPVSMDKIEKKQPKTFAFDYCFFSTDPNAPNFASQENVFDSVGRDILENAFQGYNACIFAYGQTGSGKSYTMMGTQDNQNKGIIPRLCDQLFESISKNQNEDLTYKVEVSYMEIYNEKVHDLLDPKTTKQSLKVREHNVLGPYVDGLSQLAVSSFEDIDNLMTEGNKSRTVAATNMNAESSRSHAVFSIVLTQSFFDKMSGVTGEKVSRMSLVDLAGSERAVKTGAVGERLKEGSNINKSLTTLGLVISKLADQHGKHKDKFVPYRDSVLTWLLKDNLGGNSKTVMLATISPAADNYEETLSTLRYADRAKRIINHAVVNEDPNAKLIRELKEEIQALREMLKYATSSPVGERVDIHDKLAESENLMKQVSQTWEEKLQKTERIQNERQQALEKMGISVQASGIQVEKNKYYLVNLNADPSLNELLVYYLKDRTLVGGRNSQPQPDIQLFGLGIQPDHCVITIEDSELFMEPINSARCFVNGSQCTEKTPLRHGDRILWGNHHFFRVNCPRSANNTGNLASEPPTPAQTIDYNFARDEIMQNEYSNDPIQSAIAQLERQHEEDKQVALEQQRKEYEKQFQQLRNILSPTTPYAPYTPYDPLRKLNPCTPNSQLRIENWAQERDEMFKKSLAQLKEDIMRANSLVQEANVLAEEMGKQTKFSVTLQIPPANLSPNRRRGAFASEPAILVKRITGSQIWSMEKLENKLIDMREVYQEFKDPSAPNESKLKLDPFYESQENHNLIGVANIFLEVLFHDVKLEYHTPIISQQGEVAGRLQIEISRIAGQFPQDRMCESASDSSQDSRDDEYEKDVIYNNVTARVSIKQASGLPLSLSNFVFCQYTFWGHESTVVPVVNQDRLTQDQNPTFMFNHTQDYTVPITEEYLEHCADGALSIEVWGHRSVGFSKNKGWEVEQQQAKARSLADRWAELSRKIELLVEIQELNDYGEYAAVEVSQRAEMLTGGVYQLRQGQQRRIEVRVRPVQNSGTLPIICQSIVSIAVGSVNTRSRLQKPLDSYQEEDLTILRDKWSEALGRRRKYLDQQIQKLINKESKTEQEKEREQSLVNQWVSLTEERNAVLVPAAGSGIPGAPANWNPPPGMEPHVPVLFLDLNADDLSTQNSNDELSITGLNSILSKEHGNKFYTLQILQHLDKDICAVASWDSSIHDSQALNRVTESNERVYLILKTTVRLSHPAPMDLVLRKRLAINIYKRQSFTDKLKKIGRLGRFDNLTYTGVTYEVVSNIPKASEELEDRESLAQMAASGDDGDGEETYIEKYTKGVSAVESILTLDRLRQSVAVKELEQQLIGLQKQSSTTSMRKTCTSPAGIKLAHRMTTLHEEPVRPHTLNEESEDCYSDVEYPDAATKNSKNMIRPMKYSRTVDSFVDIGRAALNHHPVESHSKESGVATKGTGTPSMTSSTSSGYGSMCIDDTPDFDNISSASPPTKPNIRRKQSDDAFVIHKVSTSPIKKPLTPTSNHPLQNLPENEPQDNEEEEEEVEDEDFYQEKRKGNDDDENLNNKQLNQTMLNKNNINLNNNNNNQNKHEIMQEIDDNQNDSSTTTKDDTILTGTGVVTRELEPDQVVRRKKTGNEPTKTNQRASCPVFNKQTTNIKPTVENPGFECNETEKGEETVPEQSQAKPVKLGAEIPEWCQIGESVLIRPVNHSGVISFIGETHFQAGTWIGVELDLPMGKNDGTVQNIQYFSCKPKHGIFVRPDKLILDKKGRAMRSYRAEKEKKEQTGTRK</sequence>
<dbReference type="Gene3D" id="2.60.200.20">
    <property type="match status" value="1"/>
</dbReference>
<dbReference type="PRINTS" id="PR00380">
    <property type="entry name" value="KINESINHEAVY"/>
</dbReference>
<evidence type="ECO:0000256" key="6">
    <source>
        <dbReference type="ARBA" id="ARBA00022840"/>
    </source>
</evidence>
<proteinExistence type="inferred from homology"/>
<feature type="compositionally biased region" description="Polar residues" evidence="12">
    <location>
        <begin position="1505"/>
        <end position="1522"/>
    </location>
</feature>
<dbReference type="OMA" id="GQENHNL"/>
<reference evidence="16" key="2">
    <citation type="submission" date="2018-07" db="EMBL/GenBank/DDBJ databases">
        <authorList>
            <person name="Quirk P.G."/>
            <person name="Krulwich T.A."/>
        </authorList>
    </citation>
    <scope>NUCLEOTIDE SEQUENCE</scope>
</reference>
<dbReference type="GO" id="GO:0008104">
    <property type="term" value="P:intracellular protein localization"/>
    <property type="evidence" value="ECO:0007669"/>
    <property type="project" value="UniProtKB-ARBA"/>
</dbReference>
<dbReference type="GO" id="GO:0005874">
    <property type="term" value="C:microtubule"/>
    <property type="evidence" value="ECO:0007669"/>
    <property type="project" value="UniProtKB-KW"/>
</dbReference>
<feature type="domain" description="CAP-Gly" evidence="14">
    <location>
        <begin position="1714"/>
        <end position="1756"/>
    </location>
</feature>
<dbReference type="GO" id="GO:0008017">
    <property type="term" value="F:microtubule binding"/>
    <property type="evidence" value="ECO:0007669"/>
    <property type="project" value="InterPro"/>
</dbReference>
<organism evidence="15">
    <name type="scientific">Culicoides sonorensis</name>
    <name type="common">Biting midge</name>
    <dbReference type="NCBI Taxonomy" id="179676"/>
    <lineage>
        <taxon>Eukaryota</taxon>
        <taxon>Metazoa</taxon>
        <taxon>Ecdysozoa</taxon>
        <taxon>Arthropoda</taxon>
        <taxon>Hexapoda</taxon>
        <taxon>Insecta</taxon>
        <taxon>Pterygota</taxon>
        <taxon>Neoptera</taxon>
        <taxon>Endopterygota</taxon>
        <taxon>Diptera</taxon>
        <taxon>Nematocera</taxon>
        <taxon>Chironomoidea</taxon>
        <taxon>Ceratopogonidae</taxon>
        <taxon>Ceratopogoninae</taxon>
        <taxon>Culicoides</taxon>
        <taxon>Monoculicoides</taxon>
    </lineage>
</organism>
<dbReference type="Pfam" id="PF01302">
    <property type="entry name" value="CAP_GLY"/>
    <property type="match status" value="1"/>
</dbReference>
<protein>
    <submittedName>
        <fullName evidence="15">CSON005973 protein</fullName>
    </submittedName>
</protein>
<evidence type="ECO:0000256" key="4">
    <source>
        <dbReference type="ARBA" id="ARBA00022701"/>
    </source>
</evidence>
<comment type="subcellular location">
    <subcellularLocation>
        <location evidence="1">Cytoplasm</location>
        <location evidence="1">Cytoskeleton</location>
    </subcellularLocation>
</comment>
<dbReference type="VEuPathDB" id="VectorBase:CSON005973"/>
<keyword evidence="4" id="KW-0493">Microtubule</keyword>
<keyword evidence="8 10" id="KW-0505">Motor protein</keyword>
<dbReference type="Pfam" id="PF12473">
    <property type="entry name" value="DUF3694"/>
    <property type="match status" value="2"/>
</dbReference>
<dbReference type="SUPFAM" id="SSF74924">
    <property type="entry name" value="Cap-Gly domain"/>
    <property type="match status" value="1"/>
</dbReference>
<evidence type="ECO:0000313" key="16">
    <source>
        <dbReference type="EMBL" id="SSX33143.1"/>
    </source>
</evidence>
<dbReference type="InterPro" id="IPR032405">
    <property type="entry name" value="Kinesin_assoc"/>
</dbReference>
<dbReference type="InterPro" id="IPR000938">
    <property type="entry name" value="CAP-Gly_domain"/>
</dbReference>
<dbReference type="InterPro" id="IPR036859">
    <property type="entry name" value="CAP-Gly_dom_sf"/>
</dbReference>
<dbReference type="SMART" id="SM01052">
    <property type="entry name" value="CAP_GLY"/>
    <property type="match status" value="1"/>
</dbReference>
<dbReference type="InterPro" id="IPR001752">
    <property type="entry name" value="Kinesin_motor_dom"/>
</dbReference>
<feature type="region of interest" description="Disordered" evidence="12">
    <location>
        <begin position="1437"/>
        <end position="1560"/>
    </location>
</feature>
<dbReference type="SUPFAM" id="SSF52540">
    <property type="entry name" value="P-loop containing nucleoside triphosphate hydrolases"/>
    <property type="match status" value="1"/>
</dbReference>
<feature type="domain" description="Kinesin motor" evidence="13">
    <location>
        <begin position="11"/>
        <end position="357"/>
    </location>
</feature>
<dbReference type="SMART" id="SM00129">
    <property type="entry name" value="KISc"/>
    <property type="match status" value="1"/>
</dbReference>
<keyword evidence="3" id="KW-0597">Phosphoprotein</keyword>
<evidence type="ECO:0000256" key="5">
    <source>
        <dbReference type="ARBA" id="ARBA00022741"/>
    </source>
</evidence>
<evidence type="ECO:0000259" key="14">
    <source>
        <dbReference type="PROSITE" id="PS50245"/>
    </source>
</evidence>
<keyword evidence="9" id="KW-0206">Cytoskeleton</keyword>
<dbReference type="InterPro" id="IPR008984">
    <property type="entry name" value="SMAD_FHA_dom_sf"/>
</dbReference>